<keyword evidence="3" id="KW-1185">Reference proteome</keyword>
<dbReference type="EMBL" id="JBHSON010000030">
    <property type="protein sequence ID" value="MFC5748307.1"/>
    <property type="molecule type" value="Genomic_DNA"/>
</dbReference>
<protein>
    <submittedName>
        <fullName evidence="2">PASTA domain-containing protein</fullName>
    </submittedName>
</protein>
<reference evidence="3" key="1">
    <citation type="journal article" date="2019" name="Int. J. Syst. Evol. Microbiol.">
        <title>The Global Catalogue of Microorganisms (GCM) 10K type strain sequencing project: providing services to taxonomists for standard genome sequencing and annotation.</title>
        <authorList>
            <consortium name="The Broad Institute Genomics Platform"/>
            <consortium name="The Broad Institute Genome Sequencing Center for Infectious Disease"/>
            <person name="Wu L."/>
            <person name="Ma J."/>
        </authorList>
    </citation>
    <scope>NUCLEOTIDE SEQUENCE [LARGE SCALE GENOMIC DNA]</scope>
    <source>
        <strain evidence="3">KCTC 42087</strain>
    </source>
</reference>
<dbReference type="Proteomes" id="UP001596074">
    <property type="component" value="Unassembled WGS sequence"/>
</dbReference>
<dbReference type="PROSITE" id="PS51178">
    <property type="entry name" value="PASTA"/>
    <property type="match status" value="1"/>
</dbReference>
<evidence type="ECO:0000313" key="3">
    <source>
        <dbReference type="Proteomes" id="UP001596074"/>
    </source>
</evidence>
<dbReference type="InterPro" id="IPR005543">
    <property type="entry name" value="PASTA_dom"/>
</dbReference>
<sequence>MSSELERSWPAYTAVYRALTDGHVFDGESYSGTWLVCVQTEDARAEKVELGFLPPQVPCPAGGQVGNWPAVPNFVGKSGTEAKSTATRIGFPNVSSEPIVREGCDDREHLERTVCGQTPPAGQSMREHYGSTLALRVAYSRGSCTP</sequence>
<feature type="domain" description="PASTA" evidence="1">
    <location>
        <begin position="66"/>
        <end position="139"/>
    </location>
</feature>
<gene>
    <name evidence="2" type="ORF">ACFPZN_21990</name>
</gene>
<dbReference type="Gene3D" id="3.30.10.20">
    <property type="match status" value="1"/>
</dbReference>
<proteinExistence type="predicted"/>
<name>A0ABW1A0V2_9ACTN</name>
<dbReference type="RefSeq" id="WP_378283960.1">
    <property type="nucleotide sequence ID" value="NZ_JBHSON010000030.1"/>
</dbReference>
<evidence type="ECO:0000313" key="2">
    <source>
        <dbReference type="EMBL" id="MFC5748307.1"/>
    </source>
</evidence>
<accession>A0ABW1A0V2</accession>
<organism evidence="2 3">
    <name type="scientific">Actinomadura rugatobispora</name>
    <dbReference type="NCBI Taxonomy" id="1994"/>
    <lineage>
        <taxon>Bacteria</taxon>
        <taxon>Bacillati</taxon>
        <taxon>Actinomycetota</taxon>
        <taxon>Actinomycetes</taxon>
        <taxon>Streptosporangiales</taxon>
        <taxon>Thermomonosporaceae</taxon>
        <taxon>Actinomadura</taxon>
    </lineage>
</organism>
<comment type="caution">
    <text evidence="2">The sequence shown here is derived from an EMBL/GenBank/DDBJ whole genome shotgun (WGS) entry which is preliminary data.</text>
</comment>
<dbReference type="CDD" id="cd06577">
    <property type="entry name" value="PASTA_pknB"/>
    <property type="match status" value="1"/>
</dbReference>
<evidence type="ECO:0000259" key="1">
    <source>
        <dbReference type="PROSITE" id="PS51178"/>
    </source>
</evidence>